<comment type="caution">
    <text evidence="2">The sequence shown here is derived from an EMBL/GenBank/DDBJ whole genome shotgun (WGS) entry which is preliminary data.</text>
</comment>
<dbReference type="RefSeq" id="WP_009727166.1">
    <property type="nucleotide sequence ID" value="NZ_APHR01000060.1"/>
</dbReference>
<dbReference type="EMBL" id="APHR01000060">
    <property type="protein sequence ID" value="EMR12308.1"/>
    <property type="molecule type" value="Genomic_DNA"/>
</dbReference>
<sequence length="346" mass="38328">MRSATAFCSRLTSAGLATLLLMMPGISQADSEQSLPAMLEITEWQVPWPDSRPRDPYMSPDGSVWFVGQITSYLAKLDPDSGDMIKFDLGEAGPHTVIVDNNGTPWYAGNRDQHIGKVNPETGEITRFDMPDGVNDPHTMDWTSDGNIWFTVQRSGNSGFIGKLSTRTGDTKLIKVPGNQYRPYGLVVDSQDRPWIAFMGTNAIGTVDPESMELRIIQTPDADSRIRRIGVTSDDRVWWVDAAVGFLGVYDPSDDSMKQWLTPGGEASGLYAMTVDHLDRIWYVETGHMPNRFIGFDSHSEQFIAVDEVPSGGAAVRHMVFDTNINAIWFGTDTHTIGRAKVPDHQ</sequence>
<organism evidence="2 3">
    <name type="scientific">Methylophaga lonarensis MPL</name>
    <dbReference type="NCBI Taxonomy" id="1286106"/>
    <lineage>
        <taxon>Bacteria</taxon>
        <taxon>Pseudomonadati</taxon>
        <taxon>Pseudomonadota</taxon>
        <taxon>Gammaproteobacteria</taxon>
        <taxon>Thiotrichales</taxon>
        <taxon>Piscirickettsiaceae</taxon>
        <taxon>Methylophaga</taxon>
    </lineage>
</organism>
<dbReference type="PANTHER" id="PTHR40274">
    <property type="entry name" value="VIRGINIAMYCIN B LYASE"/>
    <property type="match status" value="1"/>
</dbReference>
<name>M7NU78_9GAMM</name>
<dbReference type="Pfam" id="PF24684">
    <property type="entry name" value="Vgb_lyase"/>
    <property type="match status" value="1"/>
</dbReference>
<dbReference type="STRING" id="1286106.MPL1_11038"/>
<dbReference type="PANTHER" id="PTHR40274:SF3">
    <property type="entry name" value="VIRGINIAMYCIN B LYASE"/>
    <property type="match status" value="1"/>
</dbReference>
<reference evidence="2 3" key="1">
    <citation type="journal article" date="2013" name="Genome Announc.">
        <title>Draft Genome Sequence of Methylophaga lonarensis MPLT, a Haloalkaliphilic (Non-Methane-Utilizing) Methylotroph.</title>
        <authorList>
            <person name="Shetty S.A."/>
            <person name="Marathe N.P."/>
            <person name="Munot H."/>
            <person name="Antony C.P."/>
            <person name="Dhotre D.P."/>
            <person name="Murrell J.C."/>
            <person name="Shouche Y.S."/>
        </authorList>
    </citation>
    <scope>NUCLEOTIDE SEQUENCE [LARGE SCALE GENOMIC DNA]</scope>
    <source>
        <strain evidence="2 3">MPL</strain>
    </source>
</reference>
<dbReference type="InterPro" id="IPR051344">
    <property type="entry name" value="Vgb"/>
</dbReference>
<gene>
    <name evidence="2" type="ORF">MPL1_11038</name>
</gene>
<evidence type="ECO:0000313" key="3">
    <source>
        <dbReference type="Proteomes" id="UP000012019"/>
    </source>
</evidence>
<evidence type="ECO:0000313" key="2">
    <source>
        <dbReference type="EMBL" id="EMR12308.1"/>
    </source>
</evidence>
<keyword evidence="1" id="KW-0732">Signal</keyword>
<feature type="chain" id="PRO_5004082670" evidence="1">
    <location>
        <begin position="30"/>
        <end position="346"/>
    </location>
</feature>
<dbReference type="GO" id="GO:0016829">
    <property type="term" value="F:lyase activity"/>
    <property type="evidence" value="ECO:0007669"/>
    <property type="project" value="UniProtKB-KW"/>
</dbReference>
<feature type="signal peptide" evidence="1">
    <location>
        <begin position="1"/>
        <end position="29"/>
    </location>
</feature>
<dbReference type="AlphaFoldDB" id="M7NU78"/>
<dbReference type="SUPFAM" id="SSF101898">
    <property type="entry name" value="NHL repeat"/>
    <property type="match status" value="1"/>
</dbReference>
<dbReference type="Proteomes" id="UP000012019">
    <property type="component" value="Unassembled WGS sequence"/>
</dbReference>
<dbReference type="eggNOG" id="COG4257">
    <property type="taxonomic scope" value="Bacteria"/>
</dbReference>
<dbReference type="Gene3D" id="2.130.10.10">
    <property type="entry name" value="YVTN repeat-like/Quinoprotein amine dehydrogenase"/>
    <property type="match status" value="2"/>
</dbReference>
<keyword evidence="2" id="KW-0456">Lyase</keyword>
<dbReference type="InterPro" id="IPR015943">
    <property type="entry name" value="WD40/YVTN_repeat-like_dom_sf"/>
</dbReference>
<keyword evidence="3" id="KW-1185">Reference proteome</keyword>
<dbReference type="PATRIC" id="fig|1286106.3.peg.2209"/>
<protein>
    <submittedName>
        <fullName evidence="2">Streptogramin lyase</fullName>
    </submittedName>
</protein>
<proteinExistence type="predicted"/>
<accession>M7NU78</accession>
<evidence type="ECO:0000256" key="1">
    <source>
        <dbReference type="SAM" id="SignalP"/>
    </source>
</evidence>